<keyword evidence="3" id="KW-1185">Reference proteome</keyword>
<dbReference type="EMBL" id="CASHTH010001932">
    <property type="protein sequence ID" value="CAI8022051.1"/>
    <property type="molecule type" value="Genomic_DNA"/>
</dbReference>
<accession>A0AA35S4I9</accession>
<evidence type="ECO:0000313" key="2">
    <source>
        <dbReference type="EMBL" id="CAI8022051.1"/>
    </source>
</evidence>
<evidence type="ECO:0000256" key="1">
    <source>
        <dbReference type="SAM" id="SignalP"/>
    </source>
</evidence>
<keyword evidence="1" id="KW-0732">Signal</keyword>
<sequence>MQALILLIAVASLLPPITSQTCKLLEQSLDPLQKGPDDVTVRRVELNGTDNASCLNANREQDSPPCRTIEFALQPTLNVENRSVTENLTIYVGAGIYRPANQDAIGIIDSRNVQLIGAGVGQTVFWCGLYGEEDTACSYMNFQIRNSKYVYLSNMTFTRCGPITSAVYISSSDYVVVKDCQFRDNISPPLLVHNTSPFVLYRTTFTNNHPQELNESVTSDTCYSSGGVDNFFLDNRTSSGGLSQYSENGPTLLYIERCVFVDNNARPDDTVSLPRQSKGYGHGAAANIRLSNSSNGQVCIKSCEFEDNQAEAQAGAVGLTVGGPSTRNNIELLNCTFFNNSCTLDRCTGGAIGIDFFADTAFNEILIKESEFIRNNARDGMGGAISLSTTVNVVTKDGLSDTLLLEGCLFSQNQAFYDGTAVGVFSLTHTDQVGLPVNITDCHFLNNSATRGSADSTALTAYRVLLTFNGNSSFVNNFGGGMSLLGSRMDVQGEVNLDRNFAVFGAGIAMTGRSLLLLFEGAVLSFTNNVAVDEGAGLYVEYTSADFVLAILNRGCFIQYFSQLIDVPPNEWKATVRFVNNSAGIAGAAIYANDMSRCRWLGPTNYTTFIFNTPSDYKSPFIMENNTLDRSSSKDTRLATDASTFFATTDYGDSPMVGYGETVSFHLNSTDQFSNFRESVWTFKTAYQDQSLGALSTNETVFEYVVPGRGDRDSVNISANFSLIGGQTSVSSVLLQVQGCHPGYMLQEKTQTCVCDFSSSIIVQCDTANRYFYARDGYWVGVKSKSSALIYSTTVPGFLNCTRQGALPGCEIRYDSLEDQCAQGRQGQLIAICTVHWETWRFRRIL</sequence>
<reference evidence="2" key="1">
    <citation type="submission" date="2023-03" db="EMBL/GenBank/DDBJ databases">
        <authorList>
            <person name="Steffen K."/>
            <person name="Cardenas P."/>
        </authorList>
    </citation>
    <scope>NUCLEOTIDE SEQUENCE</scope>
</reference>
<name>A0AA35S4I9_GEOBA</name>
<dbReference type="InterPro" id="IPR012334">
    <property type="entry name" value="Pectin_lyas_fold"/>
</dbReference>
<feature type="chain" id="PRO_5041454701" evidence="1">
    <location>
        <begin position="20"/>
        <end position="846"/>
    </location>
</feature>
<gene>
    <name evidence="2" type="ORF">GBAR_LOCUS12976</name>
</gene>
<proteinExistence type="predicted"/>
<evidence type="ECO:0000313" key="3">
    <source>
        <dbReference type="Proteomes" id="UP001174909"/>
    </source>
</evidence>
<dbReference type="InterPro" id="IPR011050">
    <property type="entry name" value="Pectin_lyase_fold/virulence"/>
</dbReference>
<dbReference type="Gene3D" id="2.160.20.10">
    <property type="entry name" value="Single-stranded right-handed beta-helix, Pectin lyase-like"/>
    <property type="match status" value="1"/>
</dbReference>
<comment type="caution">
    <text evidence="2">The sequence shown here is derived from an EMBL/GenBank/DDBJ whole genome shotgun (WGS) entry which is preliminary data.</text>
</comment>
<dbReference type="AlphaFoldDB" id="A0AA35S4I9"/>
<dbReference type="SUPFAM" id="SSF51126">
    <property type="entry name" value="Pectin lyase-like"/>
    <property type="match status" value="1"/>
</dbReference>
<dbReference type="Proteomes" id="UP001174909">
    <property type="component" value="Unassembled WGS sequence"/>
</dbReference>
<feature type="signal peptide" evidence="1">
    <location>
        <begin position="1"/>
        <end position="19"/>
    </location>
</feature>
<organism evidence="2 3">
    <name type="scientific">Geodia barretti</name>
    <name type="common">Barrett's horny sponge</name>
    <dbReference type="NCBI Taxonomy" id="519541"/>
    <lineage>
        <taxon>Eukaryota</taxon>
        <taxon>Metazoa</taxon>
        <taxon>Porifera</taxon>
        <taxon>Demospongiae</taxon>
        <taxon>Heteroscleromorpha</taxon>
        <taxon>Tetractinellida</taxon>
        <taxon>Astrophorina</taxon>
        <taxon>Geodiidae</taxon>
        <taxon>Geodia</taxon>
    </lineage>
</organism>
<protein>
    <submittedName>
        <fullName evidence="2">Uncharacterized protein</fullName>
    </submittedName>
</protein>